<accession>A0A1Y2BQI1</accession>
<dbReference type="Proteomes" id="UP000193642">
    <property type="component" value="Unassembled WGS sequence"/>
</dbReference>
<evidence type="ECO:0000313" key="2">
    <source>
        <dbReference type="Proteomes" id="UP000193642"/>
    </source>
</evidence>
<evidence type="ECO:0008006" key="3">
    <source>
        <dbReference type="Google" id="ProtNLM"/>
    </source>
</evidence>
<dbReference type="SUPFAM" id="SSF81383">
    <property type="entry name" value="F-box domain"/>
    <property type="match status" value="1"/>
</dbReference>
<dbReference type="EMBL" id="MCGO01000052">
    <property type="protein sequence ID" value="ORY36999.1"/>
    <property type="molecule type" value="Genomic_DNA"/>
</dbReference>
<keyword evidence="2" id="KW-1185">Reference proteome</keyword>
<dbReference type="OrthoDB" id="10501559at2759"/>
<reference evidence="1 2" key="1">
    <citation type="submission" date="2016-07" db="EMBL/GenBank/DDBJ databases">
        <title>Pervasive Adenine N6-methylation of Active Genes in Fungi.</title>
        <authorList>
            <consortium name="DOE Joint Genome Institute"/>
            <person name="Mondo S.J."/>
            <person name="Dannebaum R.O."/>
            <person name="Kuo R.C."/>
            <person name="Labutti K."/>
            <person name="Haridas S."/>
            <person name="Kuo A."/>
            <person name="Salamov A."/>
            <person name="Ahrendt S.R."/>
            <person name="Lipzen A."/>
            <person name="Sullivan W."/>
            <person name="Andreopoulos W.B."/>
            <person name="Clum A."/>
            <person name="Lindquist E."/>
            <person name="Daum C."/>
            <person name="Ramamoorthy G.K."/>
            <person name="Gryganskyi A."/>
            <person name="Culley D."/>
            <person name="Magnuson J.K."/>
            <person name="James T.Y."/>
            <person name="O'Malley M.A."/>
            <person name="Stajich J.E."/>
            <person name="Spatafora J.W."/>
            <person name="Visel A."/>
            <person name="Grigoriev I.V."/>
        </authorList>
    </citation>
    <scope>NUCLEOTIDE SEQUENCE [LARGE SCALE GENOMIC DNA]</scope>
    <source>
        <strain evidence="1 2">JEL800</strain>
    </source>
</reference>
<name>A0A1Y2BQI1_9FUNG</name>
<dbReference type="InterPro" id="IPR036047">
    <property type="entry name" value="F-box-like_dom_sf"/>
</dbReference>
<gene>
    <name evidence="1" type="ORF">BCR33DRAFT_854878</name>
</gene>
<dbReference type="AlphaFoldDB" id="A0A1Y2BQI1"/>
<sequence length="232" mass="26334">MNPSLVPHVDFGIIGESAWESLLKHTEVDPSPLDNIPATDPSSPNSHRYLIAKSIIVEQCLENARRLKPGTGKNKTITTETYMIKSSLMKLVESQNKYTHPTRATTGVPNGSIRRRRSSVEETLLKKQQGLLDLPHEIIYMVAYHYLDCNSVITLTRTNKILRGVLYTSQNLWQKLTMDRHGINYIEEGGDWRDACFNPDFYEFCCPHLSALSTIAVQERTEFLGKSSNTQH</sequence>
<organism evidence="1 2">
    <name type="scientific">Rhizoclosmatium globosum</name>
    <dbReference type="NCBI Taxonomy" id="329046"/>
    <lineage>
        <taxon>Eukaryota</taxon>
        <taxon>Fungi</taxon>
        <taxon>Fungi incertae sedis</taxon>
        <taxon>Chytridiomycota</taxon>
        <taxon>Chytridiomycota incertae sedis</taxon>
        <taxon>Chytridiomycetes</taxon>
        <taxon>Chytridiales</taxon>
        <taxon>Chytriomycetaceae</taxon>
        <taxon>Rhizoclosmatium</taxon>
    </lineage>
</organism>
<protein>
    <recommendedName>
        <fullName evidence="3">F-box domain-containing protein</fullName>
    </recommendedName>
</protein>
<proteinExistence type="predicted"/>
<comment type="caution">
    <text evidence="1">The sequence shown here is derived from an EMBL/GenBank/DDBJ whole genome shotgun (WGS) entry which is preliminary data.</text>
</comment>
<evidence type="ECO:0000313" key="1">
    <source>
        <dbReference type="EMBL" id="ORY36999.1"/>
    </source>
</evidence>